<evidence type="ECO:0000256" key="2">
    <source>
        <dbReference type="ARBA" id="ARBA00022723"/>
    </source>
</evidence>
<dbReference type="InterPro" id="IPR020855">
    <property type="entry name" value="Ureohydrolase_Mn_BS"/>
</dbReference>
<dbReference type="PROSITE" id="PS01053">
    <property type="entry name" value="ARGINASE_1"/>
    <property type="match status" value="1"/>
</dbReference>
<dbReference type="GO" id="GO:0046872">
    <property type="term" value="F:metal ion binding"/>
    <property type="evidence" value="ECO:0007669"/>
    <property type="project" value="UniProtKB-KW"/>
</dbReference>
<evidence type="ECO:0000256" key="5">
    <source>
        <dbReference type="ARBA" id="ARBA00023211"/>
    </source>
</evidence>
<evidence type="ECO:0000256" key="8">
    <source>
        <dbReference type="SAM" id="MobiDB-lite"/>
    </source>
</evidence>
<dbReference type="KEGG" id="hpel:HZS54_09805"/>
<evidence type="ECO:0000256" key="4">
    <source>
        <dbReference type="ARBA" id="ARBA00022808"/>
    </source>
</evidence>
<keyword evidence="10" id="KW-1185">Reference proteome</keyword>
<keyword evidence="3 7" id="KW-0378">Hydrolase</keyword>
<organism evidence="9 10">
    <name type="scientific">Halosimplex pelagicum</name>
    <dbReference type="NCBI Taxonomy" id="869886"/>
    <lineage>
        <taxon>Archaea</taxon>
        <taxon>Methanobacteriati</taxon>
        <taxon>Methanobacteriota</taxon>
        <taxon>Stenosarchaea group</taxon>
        <taxon>Halobacteria</taxon>
        <taxon>Halobacteriales</taxon>
        <taxon>Haloarculaceae</taxon>
        <taxon>Halosimplex</taxon>
    </lineage>
</organism>
<accession>A0A7D5PEC6</accession>
<feature type="region of interest" description="Disordered" evidence="8">
    <location>
        <begin position="1"/>
        <end position="45"/>
    </location>
</feature>
<sequence length="370" mass="37970">MRDGDGVAASDGTDTAGEFSPPPEWSGPSADPNDEQFGDAVEPATLDDLDEFGAVIVGEPYDGAVIGRRGAAEAPAAIRESLAAAKTHHVDQGPISVAGDPADEDGENVPNERVHGPTGPGVGLGDLGDVAALRTDSGANGDEPAVAAVQEQVRAVTADLYGRGVVPVFLGGDNSLTYSNAAPLLERGSLGVLSFDAHLDCREVREGVGPTSGTPYRQLFADGLDELAVVGARNFETSTAYHDFLHERGGRVFAPAEVADDPIDVMDDAIASLGDVDAIYVSVDVDVLDAAAAPGVSAPTPGGLSTRELYRLLEHVATHGRVAGFEVVECAPPLDESGRTVDAAARAVAHFLASLAAPKGRHSRRGALDG</sequence>
<gene>
    <name evidence="9" type="primary">hutG</name>
    <name evidence="9" type="ORF">HZS54_09805</name>
</gene>
<dbReference type="InterPro" id="IPR006035">
    <property type="entry name" value="Ureohydrolase"/>
</dbReference>
<dbReference type="PROSITE" id="PS51409">
    <property type="entry name" value="ARGINASE_2"/>
    <property type="match status" value="1"/>
</dbReference>
<dbReference type="SUPFAM" id="SSF52768">
    <property type="entry name" value="Arginase/deacetylase"/>
    <property type="match status" value="1"/>
</dbReference>
<evidence type="ECO:0000256" key="1">
    <source>
        <dbReference type="ARBA" id="ARBA00009227"/>
    </source>
</evidence>
<comment type="similarity">
    <text evidence="1">Belongs to the arginase family. Agmatinase subfamily.</text>
</comment>
<keyword evidence="4" id="KW-0369">Histidine metabolism</keyword>
<dbReference type="RefSeq" id="WP_179922344.1">
    <property type="nucleotide sequence ID" value="NZ_CP058909.1"/>
</dbReference>
<dbReference type="Pfam" id="PF00491">
    <property type="entry name" value="Arginase"/>
    <property type="match status" value="1"/>
</dbReference>
<dbReference type="GeneID" id="56082884"/>
<evidence type="ECO:0000313" key="10">
    <source>
        <dbReference type="Proteomes" id="UP000509346"/>
    </source>
</evidence>
<dbReference type="PANTHER" id="PTHR11358">
    <property type="entry name" value="ARGINASE/AGMATINASE"/>
    <property type="match status" value="1"/>
</dbReference>
<name>A0A7D5PEC6_9EURY</name>
<dbReference type="EMBL" id="CP058909">
    <property type="protein sequence ID" value="QLH81900.1"/>
    <property type="molecule type" value="Genomic_DNA"/>
</dbReference>
<dbReference type="EC" id="3.5.3.8" evidence="6"/>
<dbReference type="InterPro" id="IPR023696">
    <property type="entry name" value="Ureohydrolase_dom_sf"/>
</dbReference>
<dbReference type="Gene3D" id="3.40.800.10">
    <property type="entry name" value="Ureohydrolase domain"/>
    <property type="match status" value="1"/>
</dbReference>
<evidence type="ECO:0000256" key="3">
    <source>
        <dbReference type="ARBA" id="ARBA00022801"/>
    </source>
</evidence>
<evidence type="ECO:0000256" key="7">
    <source>
        <dbReference type="RuleBase" id="RU003684"/>
    </source>
</evidence>
<proteinExistence type="inferred from homology"/>
<reference evidence="9 10" key="1">
    <citation type="submission" date="2020-07" db="EMBL/GenBank/DDBJ databases">
        <title>Halosimplex litoreum sp. nov. and Halosimplex rubrum sp. nov., isolated from different salt environments.</title>
        <authorList>
            <person name="Cui H."/>
        </authorList>
    </citation>
    <scope>NUCLEOTIDE SEQUENCE [LARGE SCALE GENOMIC DNA]</scope>
    <source>
        <strain evidence="9 10">R2</strain>
    </source>
</reference>
<dbReference type="GO" id="GO:0008783">
    <property type="term" value="F:agmatinase activity"/>
    <property type="evidence" value="ECO:0007669"/>
    <property type="project" value="TreeGrafter"/>
</dbReference>
<keyword evidence="2" id="KW-0479">Metal-binding</keyword>
<evidence type="ECO:0000256" key="6">
    <source>
        <dbReference type="NCBIfam" id="TIGR01227"/>
    </source>
</evidence>
<dbReference type="InterPro" id="IPR005923">
    <property type="entry name" value="HutG"/>
</dbReference>
<dbReference type="Proteomes" id="UP000509346">
    <property type="component" value="Chromosome"/>
</dbReference>
<evidence type="ECO:0000313" key="9">
    <source>
        <dbReference type="EMBL" id="QLH81900.1"/>
    </source>
</evidence>
<dbReference type="CDD" id="cd09990">
    <property type="entry name" value="Agmatinase-like"/>
    <property type="match status" value="1"/>
</dbReference>
<keyword evidence="5" id="KW-0464">Manganese</keyword>
<protein>
    <recommendedName>
        <fullName evidence="6">Formimidoylglutamase</fullName>
        <ecNumber evidence="6">3.5.3.8</ecNumber>
    </recommendedName>
</protein>
<dbReference type="GO" id="GO:0050415">
    <property type="term" value="F:formimidoylglutamase activity"/>
    <property type="evidence" value="ECO:0007669"/>
    <property type="project" value="UniProtKB-UniRule"/>
</dbReference>
<dbReference type="AlphaFoldDB" id="A0A7D5PEC6"/>
<dbReference type="OrthoDB" id="7186at2157"/>
<dbReference type="NCBIfam" id="TIGR01227">
    <property type="entry name" value="hutG"/>
    <property type="match status" value="1"/>
</dbReference>
<dbReference type="PANTHER" id="PTHR11358:SF26">
    <property type="entry name" value="GUANIDINO ACID HYDROLASE, MITOCHONDRIAL"/>
    <property type="match status" value="1"/>
</dbReference>
<dbReference type="GO" id="GO:0019556">
    <property type="term" value="P:L-histidine catabolic process to glutamate and formamide"/>
    <property type="evidence" value="ECO:0007669"/>
    <property type="project" value="UniProtKB-UniRule"/>
</dbReference>
<dbReference type="GO" id="GO:0033389">
    <property type="term" value="P:putrescine biosynthetic process from arginine, via agmatine"/>
    <property type="evidence" value="ECO:0007669"/>
    <property type="project" value="TreeGrafter"/>
</dbReference>
<dbReference type="PIRSF" id="PIRSF036979">
    <property type="entry name" value="Arginase"/>
    <property type="match status" value="1"/>
</dbReference>